<evidence type="ECO:0000259" key="8">
    <source>
        <dbReference type="PROSITE" id="PS50878"/>
    </source>
</evidence>
<dbReference type="CDD" id="cd01647">
    <property type="entry name" value="RT_LTR"/>
    <property type="match status" value="1"/>
</dbReference>
<dbReference type="FunFam" id="3.30.70.270:FF:000003">
    <property type="entry name" value="Transposon Ty3-G Gag-Pol polyprotein"/>
    <property type="match status" value="1"/>
</dbReference>
<dbReference type="Gene3D" id="3.10.10.10">
    <property type="entry name" value="HIV Type 1 Reverse Transcriptase, subunit A, domain 1"/>
    <property type="match status" value="1"/>
</dbReference>
<keyword evidence="10" id="KW-1185">Reference proteome</keyword>
<dbReference type="InterPro" id="IPR043128">
    <property type="entry name" value="Rev_trsase/Diguanyl_cyclase"/>
</dbReference>
<dbReference type="Proteomes" id="UP000015106">
    <property type="component" value="Chromosome 2"/>
</dbReference>
<dbReference type="GO" id="GO:0006508">
    <property type="term" value="P:proteolysis"/>
    <property type="evidence" value="ECO:0007669"/>
    <property type="project" value="UniProtKB-KW"/>
</dbReference>
<dbReference type="InterPro" id="IPR000477">
    <property type="entry name" value="RT_dom"/>
</dbReference>
<dbReference type="Gramene" id="TuG1812G0200004098.01.T01">
    <property type="protein sequence ID" value="TuG1812G0200004098.01.T01"/>
    <property type="gene ID" value="TuG1812G0200004098.01"/>
</dbReference>
<keyword evidence="7" id="KW-0695">RNA-directed DNA polymerase</keyword>
<organism evidence="9 10">
    <name type="scientific">Triticum urartu</name>
    <name type="common">Red wild einkorn</name>
    <name type="synonym">Crithodium urartu</name>
    <dbReference type="NCBI Taxonomy" id="4572"/>
    <lineage>
        <taxon>Eukaryota</taxon>
        <taxon>Viridiplantae</taxon>
        <taxon>Streptophyta</taxon>
        <taxon>Embryophyta</taxon>
        <taxon>Tracheophyta</taxon>
        <taxon>Spermatophyta</taxon>
        <taxon>Magnoliopsida</taxon>
        <taxon>Liliopsida</taxon>
        <taxon>Poales</taxon>
        <taxon>Poaceae</taxon>
        <taxon>BOP clade</taxon>
        <taxon>Pooideae</taxon>
        <taxon>Triticodae</taxon>
        <taxon>Triticeae</taxon>
        <taxon>Triticinae</taxon>
        <taxon>Triticum</taxon>
    </lineage>
</organism>
<evidence type="ECO:0000256" key="5">
    <source>
        <dbReference type="ARBA" id="ARBA00022759"/>
    </source>
</evidence>
<keyword evidence="1" id="KW-0645">Protease</keyword>
<dbReference type="AlphaFoldDB" id="A0A8R7TKE7"/>
<evidence type="ECO:0000313" key="10">
    <source>
        <dbReference type="Proteomes" id="UP000015106"/>
    </source>
</evidence>
<evidence type="ECO:0000256" key="2">
    <source>
        <dbReference type="ARBA" id="ARBA00022679"/>
    </source>
</evidence>
<dbReference type="GO" id="GO:0003964">
    <property type="term" value="F:RNA-directed DNA polymerase activity"/>
    <property type="evidence" value="ECO:0007669"/>
    <property type="project" value="UniProtKB-KW"/>
</dbReference>
<evidence type="ECO:0000256" key="4">
    <source>
        <dbReference type="ARBA" id="ARBA00022722"/>
    </source>
</evidence>
<keyword evidence="2" id="KW-0808">Transferase</keyword>
<dbReference type="PROSITE" id="PS50878">
    <property type="entry name" value="RT_POL"/>
    <property type="match status" value="1"/>
</dbReference>
<reference evidence="9" key="3">
    <citation type="submission" date="2022-06" db="UniProtKB">
        <authorList>
            <consortium name="EnsemblPlants"/>
        </authorList>
    </citation>
    <scope>IDENTIFICATION</scope>
</reference>
<keyword evidence="6" id="KW-0378">Hydrolase</keyword>
<keyword evidence="5" id="KW-0255">Endonuclease</keyword>
<name>A0A8R7TKE7_TRIUA</name>
<proteinExistence type="predicted"/>
<evidence type="ECO:0000256" key="3">
    <source>
        <dbReference type="ARBA" id="ARBA00022695"/>
    </source>
</evidence>
<evidence type="ECO:0000256" key="7">
    <source>
        <dbReference type="ARBA" id="ARBA00022918"/>
    </source>
</evidence>
<evidence type="ECO:0000256" key="6">
    <source>
        <dbReference type="ARBA" id="ARBA00022801"/>
    </source>
</evidence>
<evidence type="ECO:0000256" key="1">
    <source>
        <dbReference type="ARBA" id="ARBA00022670"/>
    </source>
</evidence>
<dbReference type="FunFam" id="3.10.10.10:FF:000007">
    <property type="entry name" value="Retrovirus-related Pol polyprotein from transposon 17.6-like Protein"/>
    <property type="match status" value="1"/>
</dbReference>
<dbReference type="Pfam" id="PF00078">
    <property type="entry name" value="RVT_1"/>
    <property type="match status" value="1"/>
</dbReference>
<accession>A0A8R7TKE7</accession>
<keyword evidence="4" id="KW-0540">Nuclease</keyword>
<sequence>MLRLGLIVPSNSPFSSPVLLVKKKDQTWRFCIDFRHLNAITLKTTYPMPVIIDELLDEIAGSRWFSKLDLRAGYHQIRLRQEDEHKTAFKTHIGHYQFRVMPYGLAYAPATFQGVMHVVLRPVHRKGVLVFMDDILIHSEDLDTHKQLLTQVLQLLNQYGLKAKRTKCTFGQQKISYL</sequence>
<keyword evidence="3" id="KW-0548">Nucleotidyltransferase</keyword>
<protein>
    <recommendedName>
        <fullName evidence="8">Reverse transcriptase domain-containing protein</fullName>
    </recommendedName>
</protein>
<dbReference type="PANTHER" id="PTHR24559">
    <property type="entry name" value="TRANSPOSON TY3-I GAG-POL POLYPROTEIN"/>
    <property type="match status" value="1"/>
</dbReference>
<reference evidence="9" key="2">
    <citation type="submission" date="2018-03" db="EMBL/GenBank/DDBJ databases">
        <title>The Triticum urartu genome reveals the dynamic nature of wheat genome evolution.</title>
        <authorList>
            <person name="Ling H."/>
            <person name="Ma B."/>
            <person name="Shi X."/>
            <person name="Liu H."/>
            <person name="Dong L."/>
            <person name="Sun H."/>
            <person name="Cao Y."/>
            <person name="Gao Q."/>
            <person name="Zheng S."/>
            <person name="Li Y."/>
            <person name="Yu Y."/>
            <person name="Du H."/>
            <person name="Qi M."/>
            <person name="Li Y."/>
            <person name="Yu H."/>
            <person name="Cui Y."/>
            <person name="Wang N."/>
            <person name="Chen C."/>
            <person name="Wu H."/>
            <person name="Zhao Y."/>
            <person name="Zhang J."/>
            <person name="Li Y."/>
            <person name="Zhou W."/>
            <person name="Zhang B."/>
            <person name="Hu W."/>
            <person name="Eijk M."/>
            <person name="Tang J."/>
            <person name="Witsenboer H."/>
            <person name="Zhao S."/>
            <person name="Li Z."/>
            <person name="Zhang A."/>
            <person name="Wang D."/>
            <person name="Liang C."/>
        </authorList>
    </citation>
    <scope>NUCLEOTIDE SEQUENCE [LARGE SCALE GENOMIC DNA]</scope>
    <source>
        <strain evidence="9">cv. G1812</strain>
    </source>
</reference>
<dbReference type="InterPro" id="IPR053134">
    <property type="entry name" value="RNA-dir_DNA_polymerase"/>
</dbReference>
<feature type="domain" description="Reverse transcriptase" evidence="8">
    <location>
        <begin position="2"/>
        <end position="178"/>
    </location>
</feature>
<evidence type="ECO:0000313" key="9">
    <source>
        <dbReference type="EnsemblPlants" id="TuG1812G0200004098.01.T01"/>
    </source>
</evidence>
<dbReference type="PANTHER" id="PTHR24559:SF444">
    <property type="entry name" value="REVERSE TRANSCRIPTASE DOMAIN-CONTAINING PROTEIN"/>
    <property type="match status" value="1"/>
</dbReference>
<dbReference type="EnsemblPlants" id="TuG1812G0200004098.01.T01">
    <property type="protein sequence ID" value="TuG1812G0200004098.01.T01"/>
    <property type="gene ID" value="TuG1812G0200004098.01"/>
</dbReference>
<dbReference type="Gene3D" id="3.30.70.270">
    <property type="match status" value="1"/>
</dbReference>
<reference evidence="10" key="1">
    <citation type="journal article" date="2013" name="Nature">
        <title>Draft genome of the wheat A-genome progenitor Triticum urartu.</title>
        <authorList>
            <person name="Ling H.Q."/>
            <person name="Zhao S."/>
            <person name="Liu D."/>
            <person name="Wang J."/>
            <person name="Sun H."/>
            <person name="Zhang C."/>
            <person name="Fan H."/>
            <person name="Li D."/>
            <person name="Dong L."/>
            <person name="Tao Y."/>
            <person name="Gao C."/>
            <person name="Wu H."/>
            <person name="Li Y."/>
            <person name="Cui Y."/>
            <person name="Guo X."/>
            <person name="Zheng S."/>
            <person name="Wang B."/>
            <person name="Yu K."/>
            <person name="Liang Q."/>
            <person name="Yang W."/>
            <person name="Lou X."/>
            <person name="Chen J."/>
            <person name="Feng M."/>
            <person name="Jian J."/>
            <person name="Zhang X."/>
            <person name="Luo G."/>
            <person name="Jiang Y."/>
            <person name="Liu J."/>
            <person name="Wang Z."/>
            <person name="Sha Y."/>
            <person name="Zhang B."/>
            <person name="Wu H."/>
            <person name="Tang D."/>
            <person name="Shen Q."/>
            <person name="Xue P."/>
            <person name="Zou S."/>
            <person name="Wang X."/>
            <person name="Liu X."/>
            <person name="Wang F."/>
            <person name="Yang Y."/>
            <person name="An X."/>
            <person name="Dong Z."/>
            <person name="Zhang K."/>
            <person name="Zhang X."/>
            <person name="Luo M.C."/>
            <person name="Dvorak J."/>
            <person name="Tong Y."/>
            <person name="Wang J."/>
            <person name="Yang H."/>
            <person name="Li Z."/>
            <person name="Wang D."/>
            <person name="Zhang A."/>
            <person name="Wang J."/>
        </authorList>
    </citation>
    <scope>NUCLEOTIDE SEQUENCE</scope>
    <source>
        <strain evidence="10">cv. G1812</strain>
    </source>
</reference>
<dbReference type="SUPFAM" id="SSF56672">
    <property type="entry name" value="DNA/RNA polymerases"/>
    <property type="match status" value="1"/>
</dbReference>
<dbReference type="GO" id="GO:0004519">
    <property type="term" value="F:endonuclease activity"/>
    <property type="evidence" value="ECO:0007669"/>
    <property type="project" value="UniProtKB-KW"/>
</dbReference>
<dbReference type="GO" id="GO:0008233">
    <property type="term" value="F:peptidase activity"/>
    <property type="evidence" value="ECO:0007669"/>
    <property type="project" value="UniProtKB-KW"/>
</dbReference>
<dbReference type="InterPro" id="IPR043502">
    <property type="entry name" value="DNA/RNA_pol_sf"/>
</dbReference>